<dbReference type="PANTHER" id="PTHR33755">
    <property type="entry name" value="TOXIN PARE1-RELATED"/>
    <property type="match status" value="1"/>
</dbReference>
<dbReference type="PANTHER" id="PTHR33755:SF6">
    <property type="entry name" value="PLASMID STABILIZATION SYSTEM PROTEIN"/>
    <property type="match status" value="1"/>
</dbReference>
<reference evidence="5" key="4">
    <citation type="submission" date="2021-10" db="EMBL/GenBank/DDBJ databases">
        <title>Complete genome sequences of five Ralstonia solancearum strains isolated from sunflower.</title>
        <authorList>
            <person name="She X."/>
            <person name="He Z."/>
        </authorList>
    </citation>
    <scope>NUCLEOTIDE SEQUENCE</scope>
    <source>
        <strain evidence="5">RS638</strain>
    </source>
</reference>
<evidence type="ECO:0000313" key="6">
    <source>
        <dbReference type="Proteomes" id="UP000262427"/>
    </source>
</evidence>
<evidence type="ECO:0000256" key="2">
    <source>
        <dbReference type="ARBA" id="ARBA00022649"/>
    </source>
</evidence>
<dbReference type="RefSeq" id="WP_016725630.1">
    <property type="nucleotide sequence ID" value="NZ_CP014702.1"/>
</dbReference>
<evidence type="ECO:0000256" key="1">
    <source>
        <dbReference type="ARBA" id="ARBA00006226"/>
    </source>
</evidence>
<reference evidence="3" key="2">
    <citation type="submission" date="2018-01" db="EMBL/GenBank/DDBJ databases">
        <title>Ralstonia pseudosolanacearum P824 infects blueberry.</title>
        <authorList>
            <person name="Bocsanczy A.M."/>
            <person name="Norman D.J."/>
        </authorList>
    </citation>
    <scope>NUCLEOTIDE SEQUENCE</scope>
    <source>
        <strain evidence="3">P824</strain>
    </source>
</reference>
<protein>
    <submittedName>
        <fullName evidence="3">Type II toxin-antitoxin system RelE/ParE family toxin</fullName>
    </submittedName>
</protein>
<dbReference type="Gene3D" id="3.30.2310.20">
    <property type="entry name" value="RelE-like"/>
    <property type="match status" value="1"/>
</dbReference>
<comment type="similarity">
    <text evidence="1">Belongs to the RelE toxin family.</text>
</comment>
<dbReference type="Proteomes" id="UP000262427">
    <property type="component" value="Chromosome CM"/>
</dbReference>
<name>A0A0K1ZM91_RALSL</name>
<dbReference type="AlphaFoldDB" id="A0A0K1ZM91"/>
<keyword evidence="2" id="KW-1277">Toxin-antitoxin system</keyword>
<dbReference type="EMBL" id="CP025741">
    <property type="protein sequence ID" value="AYA45180.1"/>
    <property type="molecule type" value="Genomic_DNA"/>
</dbReference>
<reference evidence="4" key="1">
    <citation type="submission" date="2015-10" db="EMBL/GenBank/DDBJ databases">
        <authorList>
            <person name="Gilbert D.G."/>
        </authorList>
    </citation>
    <scope>NUCLEOTIDE SEQUENCE</scope>
    <source>
        <strain evidence="4">Phyl III-seqv23</strain>
    </source>
</reference>
<dbReference type="EMBL" id="CP085043">
    <property type="protein sequence ID" value="UZF15101.1"/>
    <property type="molecule type" value="Genomic_DNA"/>
</dbReference>
<organism evidence="4">
    <name type="scientific">Ralstonia solanacearum</name>
    <name type="common">Pseudomonas solanacearum</name>
    <dbReference type="NCBI Taxonomy" id="305"/>
    <lineage>
        <taxon>Bacteria</taxon>
        <taxon>Pseudomonadati</taxon>
        <taxon>Pseudomonadota</taxon>
        <taxon>Betaproteobacteria</taxon>
        <taxon>Burkholderiales</taxon>
        <taxon>Burkholderiaceae</taxon>
        <taxon>Ralstonia</taxon>
        <taxon>Ralstonia solanacearum species complex</taxon>
    </lineage>
</organism>
<evidence type="ECO:0000313" key="4">
    <source>
        <dbReference type="EMBL" id="CUV45400.1"/>
    </source>
</evidence>
<gene>
    <name evidence="5" type="ORF">LH706_01090</name>
    <name evidence="3" type="ORF">RSP824_00955</name>
    <name evidence="4" type="ORF">TO10_v1_330028</name>
</gene>
<evidence type="ECO:0000313" key="3">
    <source>
        <dbReference type="EMBL" id="AYA45180.1"/>
    </source>
</evidence>
<dbReference type="InterPro" id="IPR007712">
    <property type="entry name" value="RelE/ParE_toxin"/>
</dbReference>
<evidence type="ECO:0000313" key="5">
    <source>
        <dbReference type="EMBL" id="UZF15101.1"/>
    </source>
</evidence>
<dbReference type="EMBL" id="LN899827">
    <property type="protein sequence ID" value="CUV45400.1"/>
    <property type="molecule type" value="Genomic_DNA"/>
</dbReference>
<dbReference type="Pfam" id="PF05016">
    <property type="entry name" value="ParE_toxin"/>
    <property type="match status" value="1"/>
</dbReference>
<dbReference type="PATRIC" id="fig|305.107.peg.1083"/>
<reference evidence="6" key="3">
    <citation type="submission" date="2018-01" db="EMBL/GenBank/DDBJ databases">
        <title>Raltonia solanacearum P824 infects blueberry.</title>
        <authorList>
            <person name="Bocsanczy A.M."/>
            <person name="Norman D.J."/>
        </authorList>
    </citation>
    <scope>NUCLEOTIDE SEQUENCE [LARGE SCALE GENOMIC DNA]</scope>
    <source>
        <strain evidence="6">P824</strain>
    </source>
</reference>
<accession>A0A0K1ZM91</accession>
<dbReference type="InterPro" id="IPR035093">
    <property type="entry name" value="RelE/ParE_toxin_dom_sf"/>
</dbReference>
<proteinExistence type="inferred from homology"/>
<sequence length="99" mass="11195">MRLAITPLAEQDLESIADYIAQDNPARAVTFVRDLREQCQRLVLNPPGYRLRPELGDDIRSCAYGRYVIFFVAASDEVIVIRILHGARDLPAVFHADEP</sequence>
<dbReference type="InterPro" id="IPR051803">
    <property type="entry name" value="TA_system_RelE-like_toxin"/>
</dbReference>